<dbReference type="AlphaFoldDB" id="A0A0D8XSK4"/>
<name>A0A0D8XSK4_DICVI</name>
<dbReference type="Proteomes" id="UP000053766">
    <property type="component" value="Unassembled WGS sequence"/>
</dbReference>
<accession>A0A0D8XSK4</accession>
<evidence type="ECO:0000313" key="1">
    <source>
        <dbReference type="EMBL" id="KJH45351.1"/>
    </source>
</evidence>
<protein>
    <submittedName>
        <fullName evidence="1">50S ribosomal protein L18 domain protein</fullName>
    </submittedName>
</protein>
<reference evidence="2" key="2">
    <citation type="journal article" date="2016" name="Sci. Rep.">
        <title>Dictyocaulus viviparus genome, variome and transcriptome elucidate lungworm biology and support future intervention.</title>
        <authorList>
            <person name="McNulty S.N."/>
            <person name="Strube C."/>
            <person name="Rosa B.A."/>
            <person name="Martin J.C."/>
            <person name="Tyagi R."/>
            <person name="Choi Y.J."/>
            <person name="Wang Q."/>
            <person name="Hallsworth Pepin K."/>
            <person name="Zhang X."/>
            <person name="Ozersky P."/>
            <person name="Wilson R.K."/>
            <person name="Sternberg P.W."/>
            <person name="Gasser R.B."/>
            <person name="Mitreva M."/>
        </authorList>
    </citation>
    <scope>NUCLEOTIDE SEQUENCE [LARGE SCALE GENOMIC DNA]</scope>
    <source>
        <strain evidence="2">HannoverDv2000</strain>
    </source>
</reference>
<dbReference type="GO" id="GO:0005840">
    <property type="term" value="C:ribosome"/>
    <property type="evidence" value="ECO:0007669"/>
    <property type="project" value="UniProtKB-KW"/>
</dbReference>
<sequence>MREVDALARNVIENAIKLLRSFISDALYELDSTETYVTERLESLVKYSEEMWTRC</sequence>
<dbReference type="EMBL" id="KN716412">
    <property type="protein sequence ID" value="KJH45351.1"/>
    <property type="molecule type" value="Genomic_DNA"/>
</dbReference>
<reference evidence="1 2" key="1">
    <citation type="submission" date="2013-11" db="EMBL/GenBank/DDBJ databases">
        <title>Draft genome of the bovine lungworm Dictyocaulus viviparus.</title>
        <authorList>
            <person name="Mitreva M."/>
        </authorList>
    </citation>
    <scope>NUCLEOTIDE SEQUENCE [LARGE SCALE GENOMIC DNA]</scope>
    <source>
        <strain evidence="1 2">HannoverDv2000</strain>
    </source>
</reference>
<gene>
    <name evidence="1" type="ORF">DICVIV_08597</name>
</gene>
<keyword evidence="1" id="KW-0687">Ribonucleoprotein</keyword>
<keyword evidence="1" id="KW-0689">Ribosomal protein</keyword>
<proteinExistence type="predicted"/>
<keyword evidence="2" id="KW-1185">Reference proteome</keyword>
<organism evidence="1 2">
    <name type="scientific">Dictyocaulus viviparus</name>
    <name type="common">Bovine lungworm</name>
    <dbReference type="NCBI Taxonomy" id="29172"/>
    <lineage>
        <taxon>Eukaryota</taxon>
        <taxon>Metazoa</taxon>
        <taxon>Ecdysozoa</taxon>
        <taxon>Nematoda</taxon>
        <taxon>Chromadorea</taxon>
        <taxon>Rhabditida</taxon>
        <taxon>Rhabditina</taxon>
        <taxon>Rhabditomorpha</taxon>
        <taxon>Strongyloidea</taxon>
        <taxon>Metastrongylidae</taxon>
        <taxon>Dictyocaulus</taxon>
    </lineage>
</organism>
<evidence type="ECO:0000313" key="2">
    <source>
        <dbReference type="Proteomes" id="UP000053766"/>
    </source>
</evidence>